<dbReference type="Proteomes" id="UP001055658">
    <property type="component" value="Chromosome"/>
</dbReference>
<protein>
    <recommendedName>
        <fullName evidence="3">Phospholipase C/D domain-containing protein</fullName>
    </recommendedName>
</protein>
<reference evidence="1" key="1">
    <citation type="submission" date="2022-02" db="EMBL/GenBank/DDBJ databases">
        <title>Coral-associated bacteria.</title>
        <authorList>
            <person name="Tang K."/>
            <person name="Wang X."/>
        </authorList>
    </citation>
    <scope>NUCLEOTIDE SEQUENCE</scope>
    <source>
        <strain evidence="1">SCSIO 43006</strain>
    </source>
</reference>
<name>A0ABY4VJD1_9GAMM</name>
<dbReference type="EMBL" id="CP092418">
    <property type="protein sequence ID" value="USD22562.1"/>
    <property type="molecule type" value="Genomic_DNA"/>
</dbReference>
<organism evidence="1 2">
    <name type="scientific">Microbulbifer variabilis</name>
    <dbReference type="NCBI Taxonomy" id="266805"/>
    <lineage>
        <taxon>Bacteria</taxon>
        <taxon>Pseudomonadati</taxon>
        <taxon>Pseudomonadota</taxon>
        <taxon>Gammaproteobacteria</taxon>
        <taxon>Cellvibrionales</taxon>
        <taxon>Microbulbiferaceae</taxon>
        <taxon>Microbulbifer</taxon>
    </lineage>
</organism>
<proteinExistence type="predicted"/>
<evidence type="ECO:0000313" key="2">
    <source>
        <dbReference type="Proteomes" id="UP001055658"/>
    </source>
</evidence>
<dbReference type="RefSeq" id="WP_252084919.1">
    <property type="nucleotide sequence ID" value="NZ_CP092418.1"/>
</dbReference>
<sequence>MDTHTTINQFDLTELFFSNCEHRKKICDQLHGDNLRVEAITLICCHMEALATFVYQARGKGYSKAFCRLLADYGDNDIFNKIHPGYLIKQIENNGRIKGEDKKNIIEALRRLAGATQDIEDVKRAILSPTTDKAKKWIEKYLYMGTFAHIIYDFVRSRSVHHGEENIINIEEILHNGSTVPRIDYRFLSETYESLLKNFREACNSSGKDPYKFVSQQEYM</sequence>
<evidence type="ECO:0008006" key="3">
    <source>
        <dbReference type="Google" id="ProtNLM"/>
    </source>
</evidence>
<gene>
    <name evidence="1" type="ORF">MJO52_05365</name>
</gene>
<evidence type="ECO:0000313" key="1">
    <source>
        <dbReference type="EMBL" id="USD22562.1"/>
    </source>
</evidence>
<accession>A0ABY4VJD1</accession>
<keyword evidence="2" id="KW-1185">Reference proteome</keyword>